<evidence type="ECO:0000259" key="9">
    <source>
        <dbReference type="PROSITE" id="PS51186"/>
    </source>
</evidence>
<dbReference type="AlphaFoldDB" id="A0A8H3L2M0"/>
<dbReference type="PANTHER" id="PTHR13355">
    <property type="entry name" value="GLUCOSAMINE 6-PHOSPHATE N-ACETYLTRANSFERASE"/>
    <property type="match status" value="1"/>
</dbReference>
<protein>
    <recommendedName>
        <fullName evidence="8">Glucosamine 6-phosphate N-acetyltransferase</fullName>
        <ecNumber evidence="8">2.3.1.4</ecNumber>
    </recommendedName>
</protein>
<gene>
    <name evidence="10" type="ORF">RCL2_000543800</name>
</gene>
<dbReference type="OrthoDB" id="10039976at2759"/>
<dbReference type="InterPro" id="IPR000182">
    <property type="entry name" value="GNAT_dom"/>
</dbReference>
<dbReference type="Gene3D" id="3.40.630.30">
    <property type="match status" value="1"/>
</dbReference>
<comment type="subcellular location">
    <subcellularLocation>
        <location evidence="1">Endomembrane system</location>
        <topology evidence="1">Peripheral membrane protein</topology>
    </subcellularLocation>
    <subcellularLocation>
        <location evidence="2">Endoplasmic reticulum membrane</location>
    </subcellularLocation>
</comment>
<keyword evidence="5" id="KW-0256">Endoplasmic reticulum</keyword>
<keyword evidence="6" id="KW-0472">Membrane</keyword>
<dbReference type="InterPro" id="IPR039143">
    <property type="entry name" value="GNPNAT1-like"/>
</dbReference>
<proteinExistence type="inferred from homology"/>
<dbReference type="PROSITE" id="PS51186">
    <property type="entry name" value="GNAT"/>
    <property type="match status" value="1"/>
</dbReference>
<dbReference type="GO" id="GO:0004343">
    <property type="term" value="F:glucosamine 6-phosphate N-acetyltransferase activity"/>
    <property type="evidence" value="ECO:0007669"/>
    <property type="project" value="UniProtKB-UniRule"/>
</dbReference>
<comment type="catalytic activity">
    <reaction evidence="8">
        <text>D-glucosamine 6-phosphate + acetyl-CoA = N-acetyl-D-glucosamine 6-phosphate + CoA + H(+)</text>
        <dbReference type="Rhea" id="RHEA:10292"/>
        <dbReference type="ChEBI" id="CHEBI:15378"/>
        <dbReference type="ChEBI" id="CHEBI:57287"/>
        <dbReference type="ChEBI" id="CHEBI:57288"/>
        <dbReference type="ChEBI" id="CHEBI:57513"/>
        <dbReference type="ChEBI" id="CHEBI:58725"/>
        <dbReference type="EC" id="2.3.1.4"/>
    </reaction>
</comment>
<comment type="subunit">
    <text evidence="3">Homodimer.</text>
</comment>
<dbReference type="InterPro" id="IPR016181">
    <property type="entry name" value="Acyl_CoA_acyltransferase"/>
</dbReference>
<reference evidence="10" key="1">
    <citation type="submission" date="2019-10" db="EMBL/GenBank/DDBJ databases">
        <title>Conservation and host-specific expression of non-tandemly repeated heterogenous ribosome RNA gene in arbuscular mycorrhizal fungi.</title>
        <authorList>
            <person name="Maeda T."/>
            <person name="Kobayashi Y."/>
            <person name="Nakagawa T."/>
            <person name="Ezawa T."/>
            <person name="Yamaguchi K."/>
            <person name="Bino T."/>
            <person name="Nishimoto Y."/>
            <person name="Shigenobu S."/>
            <person name="Kawaguchi M."/>
        </authorList>
    </citation>
    <scope>NUCLEOTIDE SEQUENCE</scope>
    <source>
        <strain evidence="10">HR1</strain>
    </source>
</reference>
<evidence type="ECO:0000313" key="10">
    <source>
        <dbReference type="EMBL" id="GES78119.1"/>
    </source>
</evidence>
<dbReference type="Pfam" id="PF00583">
    <property type="entry name" value="Acetyltransf_1"/>
    <property type="match status" value="1"/>
</dbReference>
<feature type="domain" description="N-acetyltransferase" evidence="9">
    <location>
        <begin position="34"/>
        <end position="185"/>
    </location>
</feature>
<evidence type="ECO:0000256" key="1">
    <source>
        <dbReference type="ARBA" id="ARBA00004184"/>
    </source>
</evidence>
<dbReference type="GO" id="GO:0006048">
    <property type="term" value="P:UDP-N-acetylglucosamine biosynthetic process"/>
    <property type="evidence" value="ECO:0007669"/>
    <property type="project" value="UniProtKB-UniRule"/>
</dbReference>
<evidence type="ECO:0000256" key="6">
    <source>
        <dbReference type="ARBA" id="ARBA00023136"/>
    </source>
</evidence>
<dbReference type="FunFam" id="3.40.630.30:FF:000048">
    <property type="entry name" value="Glucosamine 6-phosphate N-acetyltransferase"/>
    <property type="match status" value="1"/>
</dbReference>
<dbReference type="GO" id="GO:0005789">
    <property type="term" value="C:endoplasmic reticulum membrane"/>
    <property type="evidence" value="ECO:0007669"/>
    <property type="project" value="UniProtKB-SubCell"/>
</dbReference>
<evidence type="ECO:0000256" key="3">
    <source>
        <dbReference type="ARBA" id="ARBA00011738"/>
    </source>
</evidence>
<name>A0A8H3L2M0_9GLOM</name>
<evidence type="ECO:0000256" key="5">
    <source>
        <dbReference type="ARBA" id="ARBA00022824"/>
    </source>
</evidence>
<accession>A0A8H3L2M0</accession>
<keyword evidence="7 8" id="KW-0012">Acyltransferase</keyword>
<dbReference type="UniPathway" id="UPA00113">
    <property type="reaction ID" value="UER00529"/>
</dbReference>
<sequence length="198" mass="22470">MHIGYSAYIYNYKEYIFDETLISTEVQDALPPNLKLRPLAKDDFDKGVFDCLEQLSITGDISQKKFVERFEEMKKAGGYYTIAIEDEDQGKIVGLGTLFVEMKFLRSCGKAGHIEDIVVHDSQRGKSLGRRIIDQLKHIGKELGCYKLILDCNEKNIPFYEKCGLTVKDVQMTLYNDVRKEDLGIGNHTSSKTNINGA</sequence>
<comment type="pathway">
    <text evidence="8">Nucleotide-sugar biosynthesis; UDP-N-acetyl-alpha-D-glucosamine biosynthesis; N-acetyl-alpha-D-glucosamine 1-phosphate from alpha-D-glucosamine 6-phosphate (route I): step 1/2.</text>
</comment>
<evidence type="ECO:0000313" key="11">
    <source>
        <dbReference type="Proteomes" id="UP000615446"/>
    </source>
</evidence>
<comment type="similarity">
    <text evidence="8">Belongs to the acetyltransferase family. GNA1 subfamily.</text>
</comment>
<keyword evidence="4 8" id="KW-0808">Transferase</keyword>
<evidence type="ECO:0000256" key="4">
    <source>
        <dbReference type="ARBA" id="ARBA00022679"/>
    </source>
</evidence>
<organism evidence="10 11">
    <name type="scientific">Rhizophagus clarus</name>
    <dbReference type="NCBI Taxonomy" id="94130"/>
    <lineage>
        <taxon>Eukaryota</taxon>
        <taxon>Fungi</taxon>
        <taxon>Fungi incertae sedis</taxon>
        <taxon>Mucoromycota</taxon>
        <taxon>Glomeromycotina</taxon>
        <taxon>Glomeromycetes</taxon>
        <taxon>Glomerales</taxon>
        <taxon>Glomeraceae</taxon>
        <taxon>Rhizophagus</taxon>
    </lineage>
</organism>
<evidence type="ECO:0000256" key="7">
    <source>
        <dbReference type="ARBA" id="ARBA00023315"/>
    </source>
</evidence>
<comment type="caution">
    <text evidence="10">The sequence shown here is derived from an EMBL/GenBank/DDBJ whole genome shotgun (WGS) entry which is preliminary data.</text>
</comment>
<evidence type="ECO:0000256" key="8">
    <source>
        <dbReference type="RuleBase" id="RU365086"/>
    </source>
</evidence>
<dbReference type="SUPFAM" id="SSF55729">
    <property type="entry name" value="Acyl-CoA N-acyltransferases (Nat)"/>
    <property type="match status" value="1"/>
</dbReference>
<dbReference type="EMBL" id="BLAL01000034">
    <property type="protein sequence ID" value="GES78119.1"/>
    <property type="molecule type" value="Genomic_DNA"/>
</dbReference>
<dbReference type="PANTHER" id="PTHR13355:SF11">
    <property type="entry name" value="GLUCOSAMINE 6-PHOSPHATE N-ACETYLTRANSFERASE"/>
    <property type="match status" value="1"/>
</dbReference>
<dbReference type="CDD" id="cd04301">
    <property type="entry name" value="NAT_SF"/>
    <property type="match status" value="1"/>
</dbReference>
<dbReference type="Proteomes" id="UP000615446">
    <property type="component" value="Unassembled WGS sequence"/>
</dbReference>
<dbReference type="EC" id="2.3.1.4" evidence="8"/>
<evidence type="ECO:0000256" key="2">
    <source>
        <dbReference type="ARBA" id="ARBA00004586"/>
    </source>
</evidence>